<dbReference type="PROSITE" id="PS51709">
    <property type="entry name" value="G_TRME"/>
    <property type="match status" value="1"/>
</dbReference>
<dbReference type="RefSeq" id="WP_009450992.1">
    <property type="nucleotide sequence ID" value="NZ_AMSI01000009.1"/>
</dbReference>
<dbReference type="GO" id="GO:0030488">
    <property type="term" value="P:tRNA methylation"/>
    <property type="evidence" value="ECO:0007669"/>
    <property type="project" value="TreeGrafter"/>
</dbReference>
<dbReference type="NCBIfam" id="TIGR00231">
    <property type="entry name" value="small_GTP"/>
    <property type="match status" value="1"/>
</dbReference>
<dbReference type="GO" id="GO:0005525">
    <property type="term" value="F:GTP binding"/>
    <property type="evidence" value="ECO:0007669"/>
    <property type="project" value="UniProtKB-UniRule"/>
</dbReference>
<evidence type="ECO:0000256" key="4">
    <source>
        <dbReference type="ARBA" id="ARBA00022801"/>
    </source>
</evidence>
<dbReference type="NCBIfam" id="NF003661">
    <property type="entry name" value="PRK05291.1-3"/>
    <property type="match status" value="1"/>
</dbReference>
<evidence type="ECO:0000256" key="2">
    <source>
        <dbReference type="ARBA" id="ARBA00022694"/>
    </source>
</evidence>
<feature type="domain" description="TrmE-type G" evidence="9">
    <location>
        <begin position="215"/>
        <end position="361"/>
    </location>
</feature>
<feature type="binding site" evidence="8">
    <location>
        <position position="21"/>
    </location>
    <ligand>
        <name>(6S)-5-formyl-5,6,7,8-tetrahydrofolate</name>
        <dbReference type="ChEBI" id="CHEBI:57457"/>
    </ligand>
</feature>
<dbReference type="InterPro" id="IPR027266">
    <property type="entry name" value="TrmE/GcvT-like"/>
</dbReference>
<proteinExistence type="inferred from homology"/>
<dbReference type="Pfam" id="PF01926">
    <property type="entry name" value="MMR_HSR1"/>
    <property type="match status" value="1"/>
</dbReference>
<evidence type="ECO:0000256" key="1">
    <source>
        <dbReference type="ARBA" id="ARBA00011043"/>
    </source>
</evidence>
<dbReference type="PATRIC" id="fig|1231190.3.peg.2924"/>
<comment type="caution">
    <text evidence="8">Lacks conserved residue(s) required for the propagation of feature annotation.</text>
</comment>
<comment type="subcellular location">
    <subcellularLocation>
        <location evidence="8">Cytoplasm</location>
    </subcellularLocation>
</comment>
<evidence type="ECO:0000313" key="10">
    <source>
        <dbReference type="EMBL" id="EKF41751.1"/>
    </source>
</evidence>
<dbReference type="GO" id="GO:0046872">
    <property type="term" value="F:metal ion binding"/>
    <property type="evidence" value="ECO:0007669"/>
    <property type="project" value="UniProtKB-KW"/>
</dbReference>
<dbReference type="Proteomes" id="UP000007374">
    <property type="component" value="Unassembled WGS sequence"/>
</dbReference>
<reference evidence="10 11" key="1">
    <citation type="journal article" date="2012" name="J. Bacteriol.">
        <title>Genome Sequence of Nitratireductor indicus Type Strain C115.</title>
        <authorList>
            <person name="Lai Q."/>
            <person name="Li G."/>
            <person name="Yu Z."/>
            <person name="Shao Z."/>
        </authorList>
    </citation>
    <scope>NUCLEOTIDE SEQUENCE [LARGE SCALE GENOMIC DNA]</scope>
    <source>
        <strain evidence="10 11">C115</strain>
    </source>
</reference>
<dbReference type="EMBL" id="AMSI01000009">
    <property type="protein sequence ID" value="EKF41751.1"/>
    <property type="molecule type" value="Genomic_DNA"/>
</dbReference>
<keyword evidence="5 8" id="KW-0460">Magnesium</keyword>
<dbReference type="OrthoDB" id="9805918at2"/>
<keyword evidence="2 8" id="KW-0819">tRNA processing</keyword>
<dbReference type="InterPro" id="IPR005225">
    <property type="entry name" value="Small_GTP-bd"/>
</dbReference>
<feature type="binding site" evidence="8">
    <location>
        <begin position="244"/>
        <end position="250"/>
    </location>
    <ligand>
        <name>GTP</name>
        <dbReference type="ChEBI" id="CHEBI:37565"/>
    </ligand>
</feature>
<dbReference type="GO" id="GO:0002098">
    <property type="term" value="P:tRNA wobble uridine modification"/>
    <property type="evidence" value="ECO:0007669"/>
    <property type="project" value="TreeGrafter"/>
</dbReference>
<dbReference type="PANTHER" id="PTHR42714">
    <property type="entry name" value="TRNA MODIFICATION GTPASE GTPBP3"/>
    <property type="match status" value="1"/>
</dbReference>
<dbReference type="EC" id="3.6.-.-" evidence="8"/>
<dbReference type="InterPro" id="IPR027417">
    <property type="entry name" value="P-loop_NTPase"/>
</dbReference>
<dbReference type="InterPro" id="IPR018948">
    <property type="entry name" value="GTP-bd_TrmE_N"/>
</dbReference>
<accession>K2P306</accession>
<keyword evidence="8" id="KW-0963">Cytoplasm</keyword>
<evidence type="ECO:0000256" key="5">
    <source>
        <dbReference type="ARBA" id="ARBA00022842"/>
    </source>
</evidence>
<dbReference type="AlphaFoldDB" id="K2P306"/>
<dbReference type="Pfam" id="PF10396">
    <property type="entry name" value="TrmE_N"/>
    <property type="match status" value="1"/>
</dbReference>
<feature type="binding site" evidence="8">
    <location>
        <position position="118"/>
    </location>
    <ligand>
        <name>(6S)-5-formyl-5,6,7,8-tetrahydrofolate</name>
        <dbReference type="ChEBI" id="CHEBI:57457"/>
    </ligand>
</feature>
<dbReference type="Pfam" id="PF12631">
    <property type="entry name" value="MnmE_helical"/>
    <property type="match status" value="1"/>
</dbReference>
<evidence type="ECO:0000259" key="9">
    <source>
        <dbReference type="PROSITE" id="PS51709"/>
    </source>
</evidence>
<dbReference type="GO" id="GO:0003924">
    <property type="term" value="F:GTPase activity"/>
    <property type="evidence" value="ECO:0007669"/>
    <property type="project" value="UniProtKB-UniRule"/>
</dbReference>
<feature type="binding site" evidence="8">
    <location>
        <position position="250"/>
    </location>
    <ligand>
        <name>Mg(2+)</name>
        <dbReference type="ChEBI" id="CHEBI:18420"/>
    </ligand>
</feature>
<protein>
    <recommendedName>
        <fullName evidence="8">tRNA modification GTPase MnmE</fullName>
        <ecNumber evidence="8">3.6.-.-</ecNumber>
    </recommendedName>
</protein>
<dbReference type="InterPro" id="IPR031168">
    <property type="entry name" value="G_TrmE"/>
</dbReference>
<dbReference type="Gene3D" id="1.20.120.430">
    <property type="entry name" value="tRNA modification GTPase MnmE domain 2"/>
    <property type="match status" value="1"/>
</dbReference>
<dbReference type="InterPro" id="IPR004520">
    <property type="entry name" value="GTPase_MnmE"/>
</dbReference>
<dbReference type="FunFam" id="3.30.1360.120:FF:000007">
    <property type="entry name" value="tRNA modification GTPase GTPBP3, mitochondrial"/>
    <property type="match status" value="1"/>
</dbReference>
<keyword evidence="6 8" id="KW-0630">Potassium</keyword>
<feature type="binding site" evidence="8">
    <location>
        <begin position="225"/>
        <end position="230"/>
    </location>
    <ligand>
        <name>GTP</name>
        <dbReference type="ChEBI" id="CHEBI:37565"/>
    </ligand>
</feature>
<feature type="binding site" evidence="8">
    <location>
        <position position="437"/>
    </location>
    <ligand>
        <name>(6S)-5-formyl-5,6,7,8-tetrahydrofolate</name>
        <dbReference type="ChEBI" id="CHEBI:57457"/>
    </ligand>
</feature>
<evidence type="ECO:0000313" key="11">
    <source>
        <dbReference type="Proteomes" id="UP000007374"/>
    </source>
</evidence>
<sequence>MRETIFALSSGGLPSGVAVIRLSGPDVRTALNDLVGFVPEPRKAVLRTMKAEDGTVLDRGLILFFEGPYSFTGEDCAELQLHGGVAVVKSVLEALGGRENFRAADAGEFTKRGFLNGKFDLTGAEALADLISAETEAQRRFALANGDERHRQLYAGWRRSLIHAQAMIAAELDFSDEEDVPGSVADAIWQELSALQSEIEEHAGGYRDAEIVRDGFRVVILGAPNAGKSSLMNALAKRDIAIVTEEAGTTRDILETALDIGGVKVILTDTAGIRENPGRIEAIGIDRAIARAGDADLILLLEDVTEPRSVPHPQGVRLLRIANKIDLLDERLVAEAYDLAISTVSGEGINELLVRIGDLTEGSKKRALDILPFRERHVGLLMEASRHIDRAFGQGAVGLELQAEELRLAAIALGRIAGEIDVEDLLDTIFSQFCIGK</sequence>
<comment type="function">
    <text evidence="8">Exhibits a very high intrinsic GTPase hydrolysis rate. Involved in the addition of a carboxymethylaminomethyl (cmnm) group at the wobble position (U34) of certain tRNAs, forming tRNA-cmnm(5)s(2)U34.</text>
</comment>
<comment type="caution">
    <text evidence="10">The sequence shown here is derived from an EMBL/GenBank/DDBJ whole genome shotgun (WGS) entry which is preliminary data.</text>
</comment>
<comment type="cofactor">
    <cofactor evidence="8">
        <name>K(+)</name>
        <dbReference type="ChEBI" id="CHEBI:29103"/>
    </cofactor>
    <text evidence="8">Binds 1 potassium ion per subunit.</text>
</comment>
<comment type="subunit">
    <text evidence="8">Homodimer. Heterotetramer of two MnmE and two MnmG subunits.</text>
</comment>
<keyword evidence="7 8" id="KW-0342">GTP-binding</keyword>
<keyword evidence="8" id="KW-0479">Metal-binding</keyword>
<dbReference type="eggNOG" id="COG0486">
    <property type="taxonomic scope" value="Bacteria"/>
</dbReference>
<dbReference type="HAMAP" id="MF_00379">
    <property type="entry name" value="GTPase_MnmE"/>
    <property type="match status" value="1"/>
</dbReference>
<keyword evidence="11" id="KW-1185">Reference proteome</keyword>
<name>K2P306_9HYPH</name>
<dbReference type="STRING" id="721133.SAMN05216176_109131"/>
<gene>
    <name evidence="8" type="primary">mnmE</name>
    <name evidence="8 10" type="synonym">trmE</name>
    <name evidence="10" type="ORF">NA8A_14079</name>
</gene>
<dbReference type="CDD" id="cd04164">
    <property type="entry name" value="trmE"/>
    <property type="match status" value="1"/>
</dbReference>
<organism evidence="10 11">
    <name type="scientific">Nitratireductor indicus C115</name>
    <dbReference type="NCBI Taxonomy" id="1231190"/>
    <lineage>
        <taxon>Bacteria</taxon>
        <taxon>Pseudomonadati</taxon>
        <taxon>Pseudomonadota</taxon>
        <taxon>Alphaproteobacteria</taxon>
        <taxon>Hyphomicrobiales</taxon>
        <taxon>Phyllobacteriaceae</taxon>
        <taxon>Nitratireductor</taxon>
    </lineage>
</organism>
<dbReference type="PRINTS" id="PR00449">
    <property type="entry name" value="RASTRNSFRMNG"/>
</dbReference>
<evidence type="ECO:0000256" key="3">
    <source>
        <dbReference type="ARBA" id="ARBA00022741"/>
    </source>
</evidence>
<dbReference type="SUPFAM" id="SSF52540">
    <property type="entry name" value="P-loop containing nucleoside triphosphate hydrolases"/>
    <property type="match status" value="1"/>
</dbReference>
<keyword evidence="3 8" id="KW-0547">Nucleotide-binding</keyword>
<dbReference type="InterPro" id="IPR027368">
    <property type="entry name" value="MnmE_dom2"/>
</dbReference>
<dbReference type="InterPro" id="IPR006073">
    <property type="entry name" value="GTP-bd"/>
</dbReference>
<dbReference type="Gene3D" id="3.30.1360.120">
    <property type="entry name" value="Probable tRNA modification gtpase trme, domain 1"/>
    <property type="match status" value="1"/>
</dbReference>
<dbReference type="InterPro" id="IPR025867">
    <property type="entry name" value="MnmE_helical"/>
</dbReference>
<dbReference type="GO" id="GO:0005737">
    <property type="term" value="C:cytoplasm"/>
    <property type="evidence" value="ECO:0007669"/>
    <property type="project" value="UniProtKB-SubCell"/>
</dbReference>
<evidence type="ECO:0000256" key="6">
    <source>
        <dbReference type="ARBA" id="ARBA00022958"/>
    </source>
</evidence>
<feature type="binding site" evidence="8">
    <location>
        <position position="78"/>
    </location>
    <ligand>
        <name>(6S)-5-formyl-5,6,7,8-tetrahydrofolate</name>
        <dbReference type="ChEBI" id="CHEBI:57457"/>
    </ligand>
</feature>
<dbReference type="Gene3D" id="3.40.50.300">
    <property type="entry name" value="P-loop containing nucleotide triphosphate hydrolases"/>
    <property type="match status" value="1"/>
</dbReference>
<dbReference type="CDD" id="cd14858">
    <property type="entry name" value="TrmE_N"/>
    <property type="match status" value="1"/>
</dbReference>
<evidence type="ECO:0000256" key="8">
    <source>
        <dbReference type="HAMAP-Rule" id="MF_00379"/>
    </source>
</evidence>
<dbReference type="PANTHER" id="PTHR42714:SF2">
    <property type="entry name" value="TRNA MODIFICATION GTPASE GTPBP3, MITOCHONDRIAL"/>
    <property type="match status" value="1"/>
</dbReference>
<keyword evidence="4 8" id="KW-0378">Hydrolase</keyword>
<comment type="similarity">
    <text evidence="1 8">Belongs to the TRAFAC class TrmE-Era-EngA-EngB-Septin-like GTPase superfamily. TrmE GTPase family.</text>
</comment>
<feature type="binding site" evidence="8">
    <location>
        <position position="229"/>
    </location>
    <ligand>
        <name>Mg(2+)</name>
        <dbReference type="ChEBI" id="CHEBI:18420"/>
    </ligand>
</feature>
<evidence type="ECO:0000256" key="7">
    <source>
        <dbReference type="ARBA" id="ARBA00023134"/>
    </source>
</evidence>
<feature type="binding site" evidence="8">
    <location>
        <begin position="269"/>
        <end position="272"/>
    </location>
    <ligand>
        <name>GTP</name>
        <dbReference type="ChEBI" id="CHEBI:37565"/>
    </ligand>
</feature>